<dbReference type="Pfam" id="PF05154">
    <property type="entry name" value="TM2"/>
    <property type="match status" value="1"/>
</dbReference>
<evidence type="ECO:0000256" key="3">
    <source>
        <dbReference type="ARBA" id="ARBA00022989"/>
    </source>
</evidence>
<dbReference type="Proteomes" id="UP000642107">
    <property type="component" value="Unassembled WGS sequence"/>
</dbReference>
<dbReference type="EMBL" id="JACZDF010000004">
    <property type="protein sequence ID" value="MBD9699726.1"/>
    <property type="molecule type" value="Genomic_DNA"/>
</dbReference>
<dbReference type="PANTHER" id="PTHR21016:SF25">
    <property type="entry name" value="TM2 DOMAIN-CONTAINING PROTEIN DDB_G0277895-RELATED"/>
    <property type="match status" value="1"/>
</dbReference>
<gene>
    <name evidence="7" type="ORF">IGS67_09520</name>
</gene>
<feature type="domain" description="TM2" evidence="6">
    <location>
        <begin position="28"/>
        <end position="74"/>
    </location>
</feature>
<evidence type="ECO:0000256" key="2">
    <source>
        <dbReference type="ARBA" id="ARBA00022692"/>
    </source>
</evidence>
<organism evidence="7 8">
    <name type="scientific">Flavimobilis rhizosphaerae</name>
    <dbReference type="NCBI Taxonomy" id="2775421"/>
    <lineage>
        <taxon>Bacteria</taxon>
        <taxon>Bacillati</taxon>
        <taxon>Actinomycetota</taxon>
        <taxon>Actinomycetes</taxon>
        <taxon>Micrococcales</taxon>
        <taxon>Jonesiaceae</taxon>
        <taxon>Flavimobilis</taxon>
    </lineage>
</organism>
<keyword evidence="3 5" id="KW-1133">Transmembrane helix</keyword>
<proteinExistence type="predicted"/>
<keyword evidence="2 5" id="KW-0812">Transmembrane</keyword>
<reference evidence="7 8" key="1">
    <citation type="submission" date="2020-09" db="EMBL/GenBank/DDBJ databases">
        <title>Flavimobilis rhizosphaerae sp. nov., isolated from rhizosphere soil of Spartina alterniflora.</title>
        <authorList>
            <person name="Hanqin C."/>
        </authorList>
    </citation>
    <scope>NUCLEOTIDE SEQUENCE [LARGE SCALE GENOMIC DNA]</scope>
    <source>
        <strain evidence="7 8">GY 10621</strain>
    </source>
</reference>
<keyword evidence="8" id="KW-1185">Reference proteome</keyword>
<evidence type="ECO:0000256" key="4">
    <source>
        <dbReference type="ARBA" id="ARBA00023136"/>
    </source>
</evidence>
<feature type="transmembrane region" description="Helical" evidence="5">
    <location>
        <begin position="32"/>
        <end position="49"/>
    </location>
</feature>
<evidence type="ECO:0000256" key="5">
    <source>
        <dbReference type="SAM" id="Phobius"/>
    </source>
</evidence>
<comment type="caution">
    <text evidence="7">The sequence shown here is derived from an EMBL/GenBank/DDBJ whole genome shotgun (WGS) entry which is preliminary data.</text>
</comment>
<comment type="subcellular location">
    <subcellularLocation>
        <location evidence="1">Membrane</location>
        <topology evidence="1">Multi-pass membrane protein</topology>
    </subcellularLocation>
</comment>
<evidence type="ECO:0000259" key="6">
    <source>
        <dbReference type="Pfam" id="PF05154"/>
    </source>
</evidence>
<sequence length="92" mass="10690">MSTTYAQPQVPVNFAVGYPHVQPRPDLSIGTAYLLWFFLGFFGAHHFYLGKVGMGLGYLFTFGWLMIGWFVDLFTLPAQVQRVNIERRMWLR</sequence>
<evidence type="ECO:0000256" key="1">
    <source>
        <dbReference type="ARBA" id="ARBA00004141"/>
    </source>
</evidence>
<evidence type="ECO:0000313" key="7">
    <source>
        <dbReference type="EMBL" id="MBD9699726.1"/>
    </source>
</evidence>
<keyword evidence="4 5" id="KW-0472">Membrane</keyword>
<dbReference type="InterPro" id="IPR007829">
    <property type="entry name" value="TM2"/>
</dbReference>
<evidence type="ECO:0000313" key="8">
    <source>
        <dbReference type="Proteomes" id="UP000642107"/>
    </source>
</evidence>
<feature type="transmembrane region" description="Helical" evidence="5">
    <location>
        <begin position="55"/>
        <end position="78"/>
    </location>
</feature>
<name>A0ABR9DRI8_9MICO</name>
<protein>
    <submittedName>
        <fullName evidence="7">TM2 domain-containing protein</fullName>
    </submittedName>
</protein>
<accession>A0ABR9DRI8</accession>
<dbReference type="PANTHER" id="PTHR21016">
    <property type="entry name" value="BETA-AMYLOID BINDING PROTEIN-RELATED"/>
    <property type="match status" value="1"/>
</dbReference>
<dbReference type="InterPro" id="IPR050932">
    <property type="entry name" value="TM2D1-3-like"/>
</dbReference>